<evidence type="ECO:0000313" key="1">
    <source>
        <dbReference type="EMBL" id="ABK26443.1"/>
    </source>
</evidence>
<reference evidence="1" key="1">
    <citation type="journal article" date="2008" name="BMC Genomics">
        <title>A conifer genomics resource of 200,000 spruce (Picea spp.) ESTs and 6,464 high-quality, sequence-finished full-length cDNAs for Sitka spruce (Picea sitchensis).</title>
        <authorList>
            <person name="Ralph S.G."/>
            <person name="Chun H.J."/>
            <person name="Kolosova N."/>
            <person name="Cooper D."/>
            <person name="Oddy C."/>
            <person name="Ritland C.E."/>
            <person name="Kirkpatrick R."/>
            <person name="Moore R."/>
            <person name="Barber S."/>
            <person name="Holt R.A."/>
            <person name="Jones S.J."/>
            <person name="Marra M.A."/>
            <person name="Douglas C.J."/>
            <person name="Ritland K."/>
            <person name="Bohlmann J."/>
        </authorList>
    </citation>
    <scope>NUCLEOTIDE SEQUENCE</scope>
    <source>
        <tissue evidence="1">Green portion of the leader tissue</tissue>
    </source>
</reference>
<protein>
    <submittedName>
        <fullName evidence="1">Uncharacterized protein</fullName>
    </submittedName>
</protein>
<accession>A9P0N2</accession>
<organism evidence="1">
    <name type="scientific">Picea sitchensis</name>
    <name type="common">Sitka spruce</name>
    <name type="synonym">Pinus sitchensis</name>
    <dbReference type="NCBI Taxonomy" id="3332"/>
    <lineage>
        <taxon>Eukaryota</taxon>
        <taxon>Viridiplantae</taxon>
        <taxon>Streptophyta</taxon>
        <taxon>Embryophyta</taxon>
        <taxon>Tracheophyta</taxon>
        <taxon>Spermatophyta</taxon>
        <taxon>Pinopsida</taxon>
        <taxon>Pinidae</taxon>
        <taxon>Conifers I</taxon>
        <taxon>Pinales</taxon>
        <taxon>Pinaceae</taxon>
        <taxon>Picea</taxon>
    </lineage>
</organism>
<dbReference type="EMBL" id="EF087188">
    <property type="protein sequence ID" value="ABK26443.1"/>
    <property type="molecule type" value="mRNA"/>
</dbReference>
<sequence length="47" mass="4736">MALVEPPLVLHNNTNSCPSLFPLEVTTAAGTETDAGKSQAPAAQGEG</sequence>
<proteinExistence type="evidence at transcript level"/>
<dbReference type="AlphaFoldDB" id="A9P0N2"/>
<name>A9P0N2_PICSI</name>